<protein>
    <submittedName>
        <fullName evidence="2">Uncharacterized protein</fullName>
    </submittedName>
</protein>
<dbReference type="Proteomes" id="UP000219338">
    <property type="component" value="Unassembled WGS sequence"/>
</dbReference>
<name>A0A284RZ17_ARMOS</name>
<gene>
    <name evidence="2" type="ORF">ARMOST_17440</name>
</gene>
<evidence type="ECO:0000313" key="3">
    <source>
        <dbReference type="Proteomes" id="UP000219338"/>
    </source>
</evidence>
<evidence type="ECO:0000313" key="2">
    <source>
        <dbReference type="EMBL" id="SJL13988.1"/>
    </source>
</evidence>
<organism evidence="2 3">
    <name type="scientific">Armillaria ostoyae</name>
    <name type="common">Armillaria root rot fungus</name>
    <dbReference type="NCBI Taxonomy" id="47428"/>
    <lineage>
        <taxon>Eukaryota</taxon>
        <taxon>Fungi</taxon>
        <taxon>Dikarya</taxon>
        <taxon>Basidiomycota</taxon>
        <taxon>Agaricomycotina</taxon>
        <taxon>Agaricomycetes</taxon>
        <taxon>Agaricomycetidae</taxon>
        <taxon>Agaricales</taxon>
        <taxon>Marasmiineae</taxon>
        <taxon>Physalacriaceae</taxon>
        <taxon>Armillaria</taxon>
    </lineage>
</organism>
<accession>A0A284RZ17</accession>
<proteinExistence type="predicted"/>
<evidence type="ECO:0000256" key="1">
    <source>
        <dbReference type="SAM" id="MobiDB-lite"/>
    </source>
</evidence>
<dbReference type="EMBL" id="FUEG01000022">
    <property type="protein sequence ID" value="SJL13988.1"/>
    <property type="molecule type" value="Genomic_DNA"/>
</dbReference>
<dbReference type="AlphaFoldDB" id="A0A284RZ17"/>
<reference evidence="3" key="1">
    <citation type="journal article" date="2017" name="Nat. Ecol. Evol.">
        <title>Genome expansion and lineage-specific genetic innovations in the forest pathogenic fungi Armillaria.</title>
        <authorList>
            <person name="Sipos G."/>
            <person name="Prasanna A.N."/>
            <person name="Walter M.C."/>
            <person name="O'Connor E."/>
            <person name="Balint B."/>
            <person name="Krizsan K."/>
            <person name="Kiss B."/>
            <person name="Hess J."/>
            <person name="Varga T."/>
            <person name="Slot J."/>
            <person name="Riley R."/>
            <person name="Boka B."/>
            <person name="Rigling D."/>
            <person name="Barry K."/>
            <person name="Lee J."/>
            <person name="Mihaltcheva S."/>
            <person name="LaButti K."/>
            <person name="Lipzen A."/>
            <person name="Waldron R."/>
            <person name="Moloney N.M."/>
            <person name="Sperisen C."/>
            <person name="Kredics L."/>
            <person name="Vagvoelgyi C."/>
            <person name="Patrignani A."/>
            <person name="Fitzpatrick D."/>
            <person name="Nagy I."/>
            <person name="Doyle S."/>
            <person name="Anderson J.B."/>
            <person name="Grigoriev I.V."/>
            <person name="Gueldener U."/>
            <person name="Muensterkoetter M."/>
            <person name="Nagy L.G."/>
        </authorList>
    </citation>
    <scope>NUCLEOTIDE SEQUENCE [LARGE SCALE GENOMIC DNA]</scope>
    <source>
        <strain evidence="3">C18/9</strain>
    </source>
</reference>
<feature type="region of interest" description="Disordered" evidence="1">
    <location>
        <begin position="191"/>
        <end position="214"/>
    </location>
</feature>
<feature type="compositionally biased region" description="Polar residues" evidence="1">
    <location>
        <begin position="191"/>
        <end position="210"/>
    </location>
</feature>
<keyword evidence="3" id="KW-1185">Reference proteome</keyword>
<sequence>MDSPRDMKDWEVPVSEIRDYTYTLIDLFGFEDVTAFRDKAMETPMNERDAMMLAYEGEVLNNHVAVTERVTAWRSQISVVPSHAPPVHPFDSEQHLLAILNDRPYVPHDVPYGALTLDTREYYRWFRLTLLGKPRYGDKKPSKERNIRWHRMHQDPHREPEDWADFLRSKRDNETRHHRASRDELTNAIYSNTAPVSPSGLTTTMPSQSYPPHHWHQAYEATSPALQPPTLTFTAGYPGWFRPPS</sequence>